<reference evidence="1 2" key="1">
    <citation type="submission" date="2015-07" db="EMBL/GenBank/DDBJ databases">
        <title>Draft genome sequence of a diazotrophic, plant growth-promoting rhizobacterium of the Pseudomonas syringae complex.</title>
        <authorList>
            <person name="Patten C.L."/>
            <person name="Jeong H."/>
        </authorList>
    </citation>
    <scope>NUCLEOTIDE SEQUENCE [LARGE SCALE GENOMIC DNA]</scope>
    <source>
        <strain evidence="1 2">GR12-2</strain>
    </source>
</reference>
<dbReference type="AlphaFoldDB" id="A0A1C7Z834"/>
<gene>
    <name evidence="1" type="ORF">AFK24_05305</name>
</gene>
<comment type="caution">
    <text evidence="1">The sequence shown here is derived from an EMBL/GenBank/DDBJ whole genome shotgun (WGS) entry which is preliminary data.</text>
</comment>
<organism evidence="1 2">
    <name type="scientific">Pseudomonas syringae</name>
    <dbReference type="NCBI Taxonomy" id="317"/>
    <lineage>
        <taxon>Bacteria</taxon>
        <taxon>Pseudomonadati</taxon>
        <taxon>Pseudomonadota</taxon>
        <taxon>Gammaproteobacteria</taxon>
        <taxon>Pseudomonadales</taxon>
        <taxon>Pseudomonadaceae</taxon>
        <taxon>Pseudomonas</taxon>
    </lineage>
</organism>
<evidence type="ECO:0000313" key="1">
    <source>
        <dbReference type="EMBL" id="OCR25983.1"/>
    </source>
</evidence>
<accession>A0A1C7Z834</accession>
<evidence type="ECO:0000313" key="2">
    <source>
        <dbReference type="Proteomes" id="UP000093104"/>
    </source>
</evidence>
<dbReference type="Proteomes" id="UP000093104">
    <property type="component" value="Unassembled WGS sequence"/>
</dbReference>
<sequence>MEVLCIYCTFVIGCAALARQIGECTKIVNIFEVSQTALRDCSCFAIFDRWPRALGDERSGVEQKGAWPAICMKLA</sequence>
<dbReference type="EMBL" id="LGSI01000020">
    <property type="protein sequence ID" value="OCR25983.1"/>
    <property type="molecule type" value="Genomic_DNA"/>
</dbReference>
<protein>
    <submittedName>
        <fullName evidence="1">Uncharacterized protein</fullName>
    </submittedName>
</protein>
<proteinExistence type="predicted"/>
<name>A0A1C7Z834_PSESX</name>